<keyword evidence="1" id="KW-0812">Transmembrane</keyword>
<name>A0AAD8JG28_9APIA</name>
<accession>A0AAD8JG28</accession>
<comment type="caution">
    <text evidence="2">The sequence shown here is derived from an EMBL/GenBank/DDBJ whole genome shotgun (WGS) entry which is preliminary data.</text>
</comment>
<proteinExistence type="predicted"/>
<feature type="transmembrane region" description="Helical" evidence="1">
    <location>
        <begin position="77"/>
        <end position="97"/>
    </location>
</feature>
<dbReference type="Proteomes" id="UP001237642">
    <property type="component" value="Unassembled WGS sequence"/>
</dbReference>
<keyword evidence="3" id="KW-1185">Reference proteome</keyword>
<dbReference type="EMBL" id="JAUIZM010000001">
    <property type="protein sequence ID" value="KAK1403041.1"/>
    <property type="molecule type" value="Genomic_DNA"/>
</dbReference>
<organism evidence="2 3">
    <name type="scientific">Heracleum sosnowskyi</name>
    <dbReference type="NCBI Taxonomy" id="360622"/>
    <lineage>
        <taxon>Eukaryota</taxon>
        <taxon>Viridiplantae</taxon>
        <taxon>Streptophyta</taxon>
        <taxon>Embryophyta</taxon>
        <taxon>Tracheophyta</taxon>
        <taxon>Spermatophyta</taxon>
        <taxon>Magnoliopsida</taxon>
        <taxon>eudicotyledons</taxon>
        <taxon>Gunneridae</taxon>
        <taxon>Pentapetalae</taxon>
        <taxon>asterids</taxon>
        <taxon>campanulids</taxon>
        <taxon>Apiales</taxon>
        <taxon>Apiaceae</taxon>
        <taxon>Apioideae</taxon>
        <taxon>apioid superclade</taxon>
        <taxon>Tordylieae</taxon>
        <taxon>Tordyliinae</taxon>
        <taxon>Heracleum</taxon>
    </lineage>
</organism>
<feature type="transmembrane region" description="Helical" evidence="1">
    <location>
        <begin position="12"/>
        <end position="33"/>
    </location>
</feature>
<dbReference type="AlphaFoldDB" id="A0AAD8JG28"/>
<reference evidence="2" key="2">
    <citation type="submission" date="2023-05" db="EMBL/GenBank/DDBJ databases">
        <authorList>
            <person name="Schelkunov M.I."/>
        </authorList>
    </citation>
    <scope>NUCLEOTIDE SEQUENCE</scope>
    <source>
        <strain evidence="2">Hsosn_3</strain>
        <tissue evidence="2">Leaf</tissue>
    </source>
</reference>
<gene>
    <name evidence="2" type="ORF">POM88_002646</name>
</gene>
<evidence type="ECO:0000313" key="3">
    <source>
        <dbReference type="Proteomes" id="UP001237642"/>
    </source>
</evidence>
<evidence type="ECO:0000256" key="1">
    <source>
        <dbReference type="SAM" id="Phobius"/>
    </source>
</evidence>
<feature type="transmembrane region" description="Helical" evidence="1">
    <location>
        <begin position="109"/>
        <end position="129"/>
    </location>
</feature>
<sequence>MSLSCINNERKLLELHINSFLSPAFIFLSSILFSEAQMSSPPPPPPREFIFSNYSTQLNVAFINITPLRAPENKNHAIVGILGIAVSVLLSALQLKYQGGTNSPFQDHPKAMVISISSFIIFCLQGYFFTGSETETCMETEMLTVSIILTHNSFSVTILTTQIVFQCTVDLLQIFCNDYHSTSTHVGSTLCNFLIWDKVDASPDAKQKAYMFNKLRPRFTLTESLTTSATWIVFQCSVLLRFECK</sequence>
<keyword evidence="1" id="KW-0472">Membrane</keyword>
<evidence type="ECO:0000313" key="2">
    <source>
        <dbReference type="EMBL" id="KAK1403041.1"/>
    </source>
</evidence>
<reference evidence="2" key="1">
    <citation type="submission" date="2023-02" db="EMBL/GenBank/DDBJ databases">
        <title>Genome of toxic invasive species Heracleum sosnowskyi carries increased number of genes despite the absence of recent whole-genome duplications.</title>
        <authorList>
            <person name="Schelkunov M."/>
            <person name="Shtratnikova V."/>
            <person name="Makarenko M."/>
            <person name="Klepikova A."/>
            <person name="Omelchenko D."/>
            <person name="Novikova G."/>
            <person name="Obukhova E."/>
            <person name="Bogdanov V."/>
            <person name="Penin A."/>
            <person name="Logacheva M."/>
        </authorList>
    </citation>
    <scope>NUCLEOTIDE SEQUENCE</scope>
    <source>
        <strain evidence="2">Hsosn_3</strain>
        <tissue evidence="2">Leaf</tissue>
    </source>
</reference>
<protein>
    <submittedName>
        <fullName evidence="2">Uncharacterized protein</fullName>
    </submittedName>
</protein>
<keyword evidence="1" id="KW-1133">Transmembrane helix</keyword>